<sequence>MQELTLIVAATRNMGIGAHGTMPWQGLRKEMQYFARVTSRVPPQAPLGSVNAVIMGRKTWDSIPPRFRPLKNRLNIVISRTLTPTPTLTPSSTPSTAQEQKYPADKPLYASSLDHALSLVAAAGQDHGSEGTEAEGQGGGVARVFVMGGAQIYAEAAARREARRVLLTSIERDFECDTFFPLKLGGDRGGDGDGEGQAAAAAWVRRSTAELESWTGEQGVVEGGQEEAGTKYEFQMWERM</sequence>
<dbReference type="EMBL" id="CM047940">
    <property type="protein sequence ID" value="KAI9905022.1"/>
    <property type="molecule type" value="Genomic_DNA"/>
</dbReference>
<name>A0ACC0VEY4_9HYPO</name>
<keyword evidence="2" id="KW-1185">Reference proteome</keyword>
<organism evidence="1 2">
    <name type="scientific">Trichothecium roseum</name>
    <dbReference type="NCBI Taxonomy" id="47278"/>
    <lineage>
        <taxon>Eukaryota</taxon>
        <taxon>Fungi</taxon>
        <taxon>Dikarya</taxon>
        <taxon>Ascomycota</taxon>
        <taxon>Pezizomycotina</taxon>
        <taxon>Sordariomycetes</taxon>
        <taxon>Hypocreomycetidae</taxon>
        <taxon>Hypocreales</taxon>
        <taxon>Hypocreales incertae sedis</taxon>
        <taxon>Trichothecium</taxon>
    </lineage>
</organism>
<proteinExistence type="predicted"/>
<dbReference type="Proteomes" id="UP001163324">
    <property type="component" value="Chromosome 1"/>
</dbReference>
<comment type="caution">
    <text evidence="1">The sequence shown here is derived from an EMBL/GenBank/DDBJ whole genome shotgun (WGS) entry which is preliminary data.</text>
</comment>
<evidence type="ECO:0000313" key="2">
    <source>
        <dbReference type="Proteomes" id="UP001163324"/>
    </source>
</evidence>
<gene>
    <name evidence="1" type="ORF">N3K66_001551</name>
</gene>
<evidence type="ECO:0000313" key="1">
    <source>
        <dbReference type="EMBL" id="KAI9905022.1"/>
    </source>
</evidence>
<accession>A0ACC0VEY4</accession>
<reference evidence="1" key="1">
    <citation type="submission" date="2022-10" db="EMBL/GenBank/DDBJ databases">
        <title>Complete Genome of Trichothecium roseum strain YXFP-22015, a Plant Pathogen Isolated from Citrus.</title>
        <authorList>
            <person name="Wang Y."/>
            <person name="Zhu L."/>
        </authorList>
    </citation>
    <scope>NUCLEOTIDE SEQUENCE</scope>
    <source>
        <strain evidence="1">YXFP-22015</strain>
    </source>
</reference>
<protein>
    <submittedName>
        <fullName evidence="1">Uncharacterized protein</fullName>
    </submittedName>
</protein>